<name>A0A1H7UG74_9NOCA</name>
<sequence length="35" mass="3379">MGSAQLIIDAGSAIVGDIQSIFGTLLDTGSALVGS</sequence>
<evidence type="ECO:0000313" key="1">
    <source>
        <dbReference type="EMBL" id="SEL96033.1"/>
    </source>
</evidence>
<organism evidence="1 2">
    <name type="scientific">Rhodococcus maanshanensis</name>
    <dbReference type="NCBI Taxonomy" id="183556"/>
    <lineage>
        <taxon>Bacteria</taxon>
        <taxon>Bacillati</taxon>
        <taxon>Actinomycetota</taxon>
        <taxon>Actinomycetes</taxon>
        <taxon>Mycobacteriales</taxon>
        <taxon>Nocardiaceae</taxon>
        <taxon>Rhodococcus</taxon>
    </lineage>
</organism>
<proteinExistence type="predicted"/>
<dbReference type="EMBL" id="FOAW01000018">
    <property type="protein sequence ID" value="SEL96033.1"/>
    <property type="molecule type" value="Genomic_DNA"/>
</dbReference>
<gene>
    <name evidence="1" type="ORF">SAMN05444583_11847</name>
</gene>
<dbReference type="AlphaFoldDB" id="A0A1H7UG74"/>
<accession>A0A1H7UG74</accession>
<dbReference type="Proteomes" id="UP000198677">
    <property type="component" value="Unassembled WGS sequence"/>
</dbReference>
<keyword evidence="2" id="KW-1185">Reference proteome</keyword>
<evidence type="ECO:0000313" key="2">
    <source>
        <dbReference type="Proteomes" id="UP000198677"/>
    </source>
</evidence>
<protein>
    <submittedName>
        <fullName evidence="1">Uncharacterized protein</fullName>
    </submittedName>
</protein>
<reference evidence="2" key="1">
    <citation type="submission" date="2016-10" db="EMBL/GenBank/DDBJ databases">
        <authorList>
            <person name="Varghese N."/>
            <person name="Submissions S."/>
        </authorList>
    </citation>
    <scope>NUCLEOTIDE SEQUENCE [LARGE SCALE GENOMIC DNA]</scope>
    <source>
        <strain evidence="2">DSM 44675</strain>
    </source>
</reference>